<proteinExistence type="predicted"/>
<organism evidence="1 2">
    <name type="scientific">Lachnospira eligens</name>
    <dbReference type="NCBI Taxonomy" id="39485"/>
    <lineage>
        <taxon>Bacteria</taxon>
        <taxon>Bacillati</taxon>
        <taxon>Bacillota</taxon>
        <taxon>Clostridia</taxon>
        <taxon>Lachnospirales</taxon>
        <taxon>Lachnospiraceae</taxon>
        <taxon>Lachnospira</taxon>
    </lineage>
</organism>
<protein>
    <submittedName>
        <fullName evidence="1">Uncharacterized protein</fullName>
    </submittedName>
</protein>
<accession>A0A174ZM38</accession>
<gene>
    <name evidence="1" type="ORF">ERS852492_01599</name>
</gene>
<dbReference type="EMBL" id="CZBV01000004">
    <property type="protein sequence ID" value="CUQ85348.1"/>
    <property type="molecule type" value="Genomic_DNA"/>
</dbReference>
<name>A0A174ZM38_9FIRM</name>
<reference evidence="1 2" key="1">
    <citation type="submission" date="2015-09" db="EMBL/GenBank/DDBJ databases">
        <authorList>
            <consortium name="Pathogen Informatics"/>
        </authorList>
    </citation>
    <scope>NUCLEOTIDE SEQUENCE [LARGE SCALE GENOMIC DNA]</scope>
    <source>
        <strain evidence="1 2">2789STDY5834878</strain>
    </source>
</reference>
<evidence type="ECO:0000313" key="1">
    <source>
        <dbReference type="EMBL" id="CUQ85348.1"/>
    </source>
</evidence>
<dbReference type="AlphaFoldDB" id="A0A174ZM38"/>
<sequence length="31" mass="3588">MYGGDMFPIIDKRETGINIRKIMDCQELTAK</sequence>
<dbReference type="Proteomes" id="UP000095780">
    <property type="component" value="Unassembled WGS sequence"/>
</dbReference>
<evidence type="ECO:0000313" key="2">
    <source>
        <dbReference type="Proteomes" id="UP000095780"/>
    </source>
</evidence>